<dbReference type="STRING" id="608538.HTH_0520"/>
<dbReference type="EMBL" id="AP011112">
    <property type="protein sequence ID" value="BAI68984.1"/>
    <property type="molecule type" value="Genomic_DNA"/>
</dbReference>
<gene>
    <name evidence="1" type="ordered locus">HTH_0520</name>
</gene>
<sequence>MLKRIRSIKDGWEMTLSLFAVFASLVVLVLSLRLQAEAQRVVEENQYLRYHLVQVCKYIDTLPKRERVVFDVCLEVGK</sequence>
<accession>D3DGN2</accession>
<keyword evidence="2" id="KW-1185">Reference proteome</keyword>
<dbReference type="KEGG" id="hth:HTH_0520"/>
<dbReference type="Proteomes" id="UP000002574">
    <property type="component" value="Chromosome"/>
</dbReference>
<name>D3DGN2_HYDTT</name>
<evidence type="ECO:0000313" key="1">
    <source>
        <dbReference type="EMBL" id="BAI68984.1"/>
    </source>
</evidence>
<dbReference type="KEGG" id="hte:Hydth_0518"/>
<proteinExistence type="predicted"/>
<reference evidence="1 2" key="1">
    <citation type="journal article" date="2010" name="J. Bacteriol.">
        <title>Complete genome sequence of the thermophilic, obligately chemolithoautotrophic hydrogen-oxidizing bacterium Hydrogenobacter thermophilus TK-6.</title>
        <authorList>
            <person name="Arai H."/>
            <person name="Kanbe H."/>
            <person name="Ishii M."/>
            <person name="Igarashi Y."/>
        </authorList>
    </citation>
    <scope>NUCLEOTIDE SEQUENCE [LARGE SCALE GENOMIC DNA]</scope>
    <source>
        <strain evidence="2">DSM 6534 / IAM 12695 / TK-6 [Tokyo]</strain>
    </source>
</reference>
<dbReference type="AlphaFoldDB" id="D3DGN2"/>
<protein>
    <submittedName>
        <fullName evidence="1">Uncharacterized protein</fullName>
    </submittedName>
</protein>
<evidence type="ECO:0000313" key="2">
    <source>
        <dbReference type="Proteomes" id="UP000002574"/>
    </source>
</evidence>
<organism evidence="1 2">
    <name type="scientific">Hydrogenobacter thermophilus (strain DSM 6534 / IAM 12695 / TK-6)</name>
    <dbReference type="NCBI Taxonomy" id="608538"/>
    <lineage>
        <taxon>Bacteria</taxon>
        <taxon>Pseudomonadati</taxon>
        <taxon>Aquificota</taxon>
        <taxon>Aquificia</taxon>
        <taxon>Aquificales</taxon>
        <taxon>Aquificaceae</taxon>
        <taxon>Hydrogenobacter</taxon>
    </lineage>
</organism>
<dbReference type="RefSeq" id="WP_012963166.1">
    <property type="nucleotide sequence ID" value="NC_013799.1"/>
</dbReference>